<keyword evidence="2 7" id="KW-0812">Transmembrane</keyword>
<sequence>MEKARENELVAATVIATGTFAAGFTVPGGFVADKGPDQGAAILTRNTAFREFVTLNTMSIFLYSLAVFNHISGSSATHVLDTRELFRRMRLGQLPIT</sequence>
<reference evidence="9" key="1">
    <citation type="journal article" date="2022" name="Plant J.">
        <title>Strategies of tolerance reflected in two North American maple genomes.</title>
        <authorList>
            <person name="McEvoy S.L."/>
            <person name="Sezen U.U."/>
            <person name="Trouern-Trend A."/>
            <person name="McMahon S.M."/>
            <person name="Schaberg P.G."/>
            <person name="Yang J."/>
            <person name="Wegrzyn J.L."/>
            <person name="Swenson N.G."/>
        </authorList>
    </citation>
    <scope>NUCLEOTIDE SEQUENCE</scope>
    <source>
        <strain evidence="9">91603</strain>
    </source>
</reference>
<keyword evidence="5" id="KW-0040">ANK repeat</keyword>
<dbReference type="AlphaFoldDB" id="A0AAD5NZD6"/>
<feature type="transmembrane region" description="Helical" evidence="7">
    <location>
        <begin position="60"/>
        <end position="80"/>
    </location>
</feature>
<feature type="domain" description="PGG" evidence="8">
    <location>
        <begin position="1"/>
        <end position="91"/>
    </location>
</feature>
<dbReference type="Proteomes" id="UP001064489">
    <property type="component" value="Chromosome 1"/>
</dbReference>
<evidence type="ECO:0000256" key="4">
    <source>
        <dbReference type="ARBA" id="ARBA00022989"/>
    </source>
</evidence>
<dbReference type="Pfam" id="PF13962">
    <property type="entry name" value="PGG"/>
    <property type="match status" value="1"/>
</dbReference>
<evidence type="ECO:0000256" key="3">
    <source>
        <dbReference type="ARBA" id="ARBA00022737"/>
    </source>
</evidence>
<comment type="caution">
    <text evidence="9">The sequence shown here is derived from an EMBL/GenBank/DDBJ whole genome shotgun (WGS) entry which is preliminary data.</text>
</comment>
<evidence type="ECO:0000256" key="6">
    <source>
        <dbReference type="ARBA" id="ARBA00023136"/>
    </source>
</evidence>
<dbReference type="InterPro" id="IPR026961">
    <property type="entry name" value="PGG_dom"/>
</dbReference>
<evidence type="ECO:0000256" key="7">
    <source>
        <dbReference type="SAM" id="Phobius"/>
    </source>
</evidence>
<keyword evidence="4 7" id="KW-1133">Transmembrane helix</keyword>
<dbReference type="EMBL" id="JAJSOW010000003">
    <property type="protein sequence ID" value="KAI9194275.1"/>
    <property type="molecule type" value="Genomic_DNA"/>
</dbReference>
<evidence type="ECO:0000256" key="2">
    <source>
        <dbReference type="ARBA" id="ARBA00022692"/>
    </source>
</evidence>
<dbReference type="PANTHER" id="PTHR24186:SF36">
    <property type="entry name" value="SERINE_THREONINE-PROTEIN PHOSPHATASE 6 REGULATORY ANKYRIN REPEAT SUBUNIT A-LIKE"/>
    <property type="match status" value="1"/>
</dbReference>
<dbReference type="GO" id="GO:0005886">
    <property type="term" value="C:plasma membrane"/>
    <property type="evidence" value="ECO:0007669"/>
    <property type="project" value="TreeGrafter"/>
</dbReference>
<name>A0AAD5NZD6_ACENE</name>
<protein>
    <recommendedName>
        <fullName evidence="8">PGG domain-containing protein</fullName>
    </recommendedName>
</protein>
<evidence type="ECO:0000256" key="1">
    <source>
        <dbReference type="ARBA" id="ARBA00004141"/>
    </source>
</evidence>
<keyword evidence="6 7" id="KW-0472">Membrane</keyword>
<organism evidence="9 10">
    <name type="scientific">Acer negundo</name>
    <name type="common">Box elder</name>
    <dbReference type="NCBI Taxonomy" id="4023"/>
    <lineage>
        <taxon>Eukaryota</taxon>
        <taxon>Viridiplantae</taxon>
        <taxon>Streptophyta</taxon>
        <taxon>Embryophyta</taxon>
        <taxon>Tracheophyta</taxon>
        <taxon>Spermatophyta</taxon>
        <taxon>Magnoliopsida</taxon>
        <taxon>eudicotyledons</taxon>
        <taxon>Gunneridae</taxon>
        <taxon>Pentapetalae</taxon>
        <taxon>rosids</taxon>
        <taxon>malvids</taxon>
        <taxon>Sapindales</taxon>
        <taxon>Sapindaceae</taxon>
        <taxon>Hippocastanoideae</taxon>
        <taxon>Acereae</taxon>
        <taxon>Acer</taxon>
    </lineage>
</organism>
<evidence type="ECO:0000256" key="5">
    <source>
        <dbReference type="ARBA" id="ARBA00023043"/>
    </source>
</evidence>
<evidence type="ECO:0000259" key="8">
    <source>
        <dbReference type="Pfam" id="PF13962"/>
    </source>
</evidence>
<evidence type="ECO:0000313" key="10">
    <source>
        <dbReference type="Proteomes" id="UP001064489"/>
    </source>
</evidence>
<keyword evidence="10" id="KW-1185">Reference proteome</keyword>
<proteinExistence type="predicted"/>
<dbReference type="PANTHER" id="PTHR24186">
    <property type="entry name" value="PROTEIN PHOSPHATASE 1 REGULATORY SUBUNIT"/>
    <property type="match status" value="1"/>
</dbReference>
<gene>
    <name evidence="9" type="ORF">LWI28_004663</name>
</gene>
<keyword evidence="3" id="KW-0677">Repeat</keyword>
<reference evidence="9" key="2">
    <citation type="submission" date="2023-02" db="EMBL/GenBank/DDBJ databases">
        <authorList>
            <person name="Swenson N.G."/>
            <person name="Wegrzyn J.L."/>
            <person name="Mcevoy S.L."/>
        </authorList>
    </citation>
    <scope>NUCLEOTIDE SEQUENCE</scope>
    <source>
        <strain evidence="9">91603</strain>
        <tissue evidence="9">Leaf</tissue>
    </source>
</reference>
<evidence type="ECO:0000313" key="9">
    <source>
        <dbReference type="EMBL" id="KAI9194275.1"/>
    </source>
</evidence>
<comment type="subcellular location">
    <subcellularLocation>
        <location evidence="1">Membrane</location>
        <topology evidence="1">Multi-pass membrane protein</topology>
    </subcellularLocation>
</comment>
<accession>A0AAD5NZD6</accession>